<proteinExistence type="predicted"/>
<protein>
    <submittedName>
        <fullName evidence="3">Structural maintenance of chromosomes protein 3-like isoform X1</fullName>
    </submittedName>
</protein>
<dbReference type="KEGG" id="dzi:111294341"/>
<dbReference type="GeneID" id="111294341"/>
<name>A0A6P5YS22_DURZI</name>
<gene>
    <name evidence="3" type="primary">LOC111294341</name>
</gene>
<evidence type="ECO:0000313" key="3">
    <source>
        <dbReference type="RefSeq" id="XP_022743348.1"/>
    </source>
</evidence>
<feature type="coiled-coil region" evidence="1">
    <location>
        <begin position="404"/>
        <end position="473"/>
    </location>
</feature>
<evidence type="ECO:0000256" key="1">
    <source>
        <dbReference type="SAM" id="Coils"/>
    </source>
</evidence>
<sequence length="591" mass="68158">MAKMEKSVLAKDNMFEFEEENIVNERENSQQSAEETILLVQKKLHQLEFENVDKKQNCNIENLHVIGVDLLSKIQNLDNGFARAFTESRISELPVGNIEMSKLFAELIERIQLCLAELKQLSTLSSCANPRGTCAYDDLEILKSSDLISQKQQLSSPNQEDSHLVKELSTKLFEIEKLKSDNLHKENELEALRHRQKELETQICSVEKEKSQLEENMEIMRREVVVTAKFLDDLRSEMMELNSNRDCQISANKILAKKYSELENGKQEVEVYLSEVEEENLLLSERLCGLEENLIYLTDERESCYMDLQNSESELMNSKDEIIRRLEDEMEVQKVVMRQKMEEMHRQWLEVQEECEYLKIENFKLIEECSMLQKANGQLRMQKMELNEHCIVLEADLEESGKVFSNMLNKVDNLQRENQLLEEEILAQLQKKALLQDAILALKETISEIKFENEMLEASFVMLSRDYEELEAELSLSVQKFFNSCCCGKVALEDALGTQEALLKSDLADIQANNQQNCNTECPHFIGVEFAEALEANDMYKAQLTSLLSKEVSIHLDVPEKLTGEGAAAKDRCECKVSTLEIEMSGRYQIC</sequence>
<dbReference type="PANTHER" id="PTHR47270:SF6">
    <property type="entry name" value="SARCOLEMMAL MEMBRANE-ASSOCIATED PROTEIN-LIKE ISOFORM X1"/>
    <property type="match status" value="1"/>
</dbReference>
<keyword evidence="2" id="KW-1185">Reference proteome</keyword>
<feature type="coiled-coil region" evidence="1">
    <location>
        <begin position="175"/>
        <end position="202"/>
    </location>
</feature>
<keyword evidence="1" id="KW-0175">Coiled coil</keyword>
<evidence type="ECO:0000313" key="2">
    <source>
        <dbReference type="Proteomes" id="UP000515121"/>
    </source>
</evidence>
<dbReference type="Proteomes" id="UP000515121">
    <property type="component" value="Unplaced"/>
</dbReference>
<organism evidence="2 3">
    <name type="scientific">Durio zibethinus</name>
    <name type="common">Durian</name>
    <dbReference type="NCBI Taxonomy" id="66656"/>
    <lineage>
        <taxon>Eukaryota</taxon>
        <taxon>Viridiplantae</taxon>
        <taxon>Streptophyta</taxon>
        <taxon>Embryophyta</taxon>
        <taxon>Tracheophyta</taxon>
        <taxon>Spermatophyta</taxon>
        <taxon>Magnoliopsida</taxon>
        <taxon>eudicotyledons</taxon>
        <taxon>Gunneridae</taxon>
        <taxon>Pentapetalae</taxon>
        <taxon>rosids</taxon>
        <taxon>malvids</taxon>
        <taxon>Malvales</taxon>
        <taxon>Malvaceae</taxon>
        <taxon>Helicteroideae</taxon>
        <taxon>Durio</taxon>
    </lineage>
</organism>
<dbReference type="RefSeq" id="XP_022743348.1">
    <property type="nucleotide sequence ID" value="XM_022887613.1"/>
</dbReference>
<accession>A0A6P5YS22</accession>
<reference evidence="3" key="1">
    <citation type="submission" date="2025-08" db="UniProtKB">
        <authorList>
            <consortium name="RefSeq"/>
        </authorList>
    </citation>
    <scope>IDENTIFICATION</scope>
    <source>
        <tissue evidence="3">Fruit stalk</tissue>
    </source>
</reference>
<dbReference type="OrthoDB" id="969348at2759"/>
<dbReference type="AlphaFoldDB" id="A0A6P5YS22"/>
<dbReference type="PANTHER" id="PTHR47270">
    <property type="entry name" value="PROTEIN MLP1-LIKE"/>
    <property type="match status" value="1"/>
</dbReference>